<evidence type="ECO:0000256" key="7">
    <source>
        <dbReference type="RuleBase" id="RU369079"/>
    </source>
</evidence>
<evidence type="ECO:0000259" key="9">
    <source>
        <dbReference type="Pfam" id="PF06808"/>
    </source>
</evidence>
<feature type="transmembrane region" description="Helical" evidence="8">
    <location>
        <begin position="118"/>
        <end position="140"/>
    </location>
</feature>
<dbReference type="InterPro" id="IPR004681">
    <property type="entry name" value="TRAP_DctM"/>
</dbReference>
<feature type="transmembrane region" description="Helical" evidence="8">
    <location>
        <begin position="46"/>
        <end position="73"/>
    </location>
</feature>
<evidence type="ECO:0000256" key="8">
    <source>
        <dbReference type="SAM" id="Phobius"/>
    </source>
</evidence>
<feature type="transmembrane region" description="Helical" evidence="8">
    <location>
        <begin position="173"/>
        <end position="196"/>
    </location>
</feature>
<dbReference type="Pfam" id="PF06808">
    <property type="entry name" value="DctM"/>
    <property type="match status" value="1"/>
</dbReference>
<organism evidence="10 11">
    <name type="scientific">Rhodobaculum claviforme</name>
    <dbReference type="NCBI Taxonomy" id="1549854"/>
    <lineage>
        <taxon>Bacteria</taxon>
        <taxon>Pseudomonadati</taxon>
        <taxon>Pseudomonadota</taxon>
        <taxon>Alphaproteobacteria</taxon>
        <taxon>Rhodobacterales</taxon>
        <taxon>Paracoccaceae</taxon>
        <taxon>Rhodobaculum</taxon>
    </lineage>
</organism>
<dbReference type="AlphaFoldDB" id="A0A934THQ2"/>
<reference evidence="10" key="1">
    <citation type="submission" date="2017-05" db="EMBL/GenBank/DDBJ databases">
        <authorList>
            <person name="Imhoff J.F."/>
            <person name="Rahn T."/>
            <person name="Kuenzel S."/>
            <person name="Neulinger S.C."/>
        </authorList>
    </citation>
    <scope>NUCLEOTIDE SEQUENCE</scope>
    <source>
        <strain evidence="10">LMG 28126</strain>
    </source>
</reference>
<keyword evidence="11" id="KW-1185">Reference proteome</keyword>
<feature type="domain" description="TRAP C4-dicarboxylate transport system permease DctM subunit" evidence="9">
    <location>
        <begin position="31"/>
        <end position="192"/>
    </location>
</feature>
<evidence type="ECO:0000256" key="4">
    <source>
        <dbReference type="ARBA" id="ARBA00022692"/>
    </source>
</evidence>
<comment type="function">
    <text evidence="7">Part of the tripartite ATP-independent periplasmic (TRAP) transport system.</text>
</comment>
<comment type="caution">
    <text evidence="10">The sequence shown here is derived from an EMBL/GenBank/DDBJ whole genome shotgun (WGS) entry which is preliminary data.</text>
</comment>
<gene>
    <name evidence="10" type="ORF">CCR87_01070</name>
</gene>
<dbReference type="EMBL" id="NHSD01000066">
    <property type="protein sequence ID" value="MBK5925959.1"/>
    <property type="molecule type" value="Genomic_DNA"/>
</dbReference>
<evidence type="ECO:0000256" key="6">
    <source>
        <dbReference type="ARBA" id="ARBA00023136"/>
    </source>
</evidence>
<dbReference type="InterPro" id="IPR016035">
    <property type="entry name" value="Acyl_Trfase/lysoPLipase"/>
</dbReference>
<keyword evidence="7" id="KW-0813">Transport</keyword>
<feature type="transmembrane region" description="Helical" evidence="8">
    <location>
        <begin position="146"/>
        <end position="166"/>
    </location>
</feature>
<dbReference type="Proteomes" id="UP000706333">
    <property type="component" value="Unassembled WGS sequence"/>
</dbReference>
<evidence type="ECO:0000256" key="2">
    <source>
        <dbReference type="ARBA" id="ARBA00022475"/>
    </source>
</evidence>
<sequence length="203" mass="21961">VSRYHCPRFSHAQDREAVAMARAFVFPGQGSQEVGMGREFAESLRGAAITTCMIAFILLGASFLTVAMGFTGIPRALAAWIGEQGYSQFALLTALLVFFIVLGFFLDGISIVVLTTSVILPMVLAAGIDPIWFGVFLVLVVEMSQITPPVGFNLFVLQSITGRGIFRIARMALPFFLILVVATLLLALFPGIALWLPGTMLSR</sequence>
<accession>A0A934THQ2</accession>
<keyword evidence="2" id="KW-1003">Cell membrane</keyword>
<keyword evidence="3 7" id="KW-0997">Cell inner membrane</keyword>
<dbReference type="GO" id="GO:0016740">
    <property type="term" value="F:transferase activity"/>
    <property type="evidence" value="ECO:0007669"/>
    <property type="project" value="InterPro"/>
</dbReference>
<comment type="subcellular location">
    <subcellularLocation>
        <location evidence="1 7">Cell inner membrane</location>
        <topology evidence="1 7">Multi-pass membrane protein</topology>
    </subcellularLocation>
</comment>
<evidence type="ECO:0000256" key="5">
    <source>
        <dbReference type="ARBA" id="ARBA00022989"/>
    </source>
</evidence>
<evidence type="ECO:0000256" key="1">
    <source>
        <dbReference type="ARBA" id="ARBA00004429"/>
    </source>
</evidence>
<evidence type="ECO:0000313" key="11">
    <source>
        <dbReference type="Proteomes" id="UP000706333"/>
    </source>
</evidence>
<feature type="transmembrane region" description="Helical" evidence="8">
    <location>
        <begin position="85"/>
        <end position="106"/>
    </location>
</feature>
<dbReference type="SUPFAM" id="SSF52151">
    <property type="entry name" value="FabD/lysophospholipase-like"/>
    <property type="match status" value="1"/>
</dbReference>
<evidence type="ECO:0000313" key="10">
    <source>
        <dbReference type="EMBL" id="MBK5925959.1"/>
    </source>
</evidence>
<dbReference type="GO" id="GO:0022857">
    <property type="term" value="F:transmembrane transporter activity"/>
    <property type="evidence" value="ECO:0007669"/>
    <property type="project" value="UniProtKB-UniRule"/>
</dbReference>
<dbReference type="GO" id="GO:0005886">
    <property type="term" value="C:plasma membrane"/>
    <property type="evidence" value="ECO:0007669"/>
    <property type="project" value="UniProtKB-SubCell"/>
</dbReference>
<dbReference type="InterPro" id="IPR010656">
    <property type="entry name" value="DctM"/>
</dbReference>
<keyword evidence="4 8" id="KW-0812">Transmembrane</keyword>
<feature type="non-terminal residue" evidence="10">
    <location>
        <position position="1"/>
    </location>
</feature>
<dbReference type="PANTHER" id="PTHR33362:SF5">
    <property type="entry name" value="C4-DICARBOXYLATE TRAP TRANSPORTER LARGE PERMEASE PROTEIN DCTM"/>
    <property type="match status" value="1"/>
</dbReference>
<dbReference type="Gene3D" id="3.40.366.10">
    <property type="entry name" value="Malonyl-Coenzyme A Acyl Carrier Protein, domain 2"/>
    <property type="match status" value="1"/>
</dbReference>
<name>A0A934THQ2_9RHOB</name>
<dbReference type="InterPro" id="IPR001227">
    <property type="entry name" value="Ac_transferase_dom_sf"/>
</dbReference>
<dbReference type="PANTHER" id="PTHR33362">
    <property type="entry name" value="SIALIC ACID TRAP TRANSPORTER PERMEASE PROTEIN SIAT-RELATED"/>
    <property type="match status" value="1"/>
</dbReference>
<keyword evidence="5 8" id="KW-1133">Transmembrane helix</keyword>
<keyword evidence="6 8" id="KW-0472">Membrane</keyword>
<evidence type="ECO:0000256" key="3">
    <source>
        <dbReference type="ARBA" id="ARBA00022519"/>
    </source>
</evidence>
<reference evidence="10" key="2">
    <citation type="journal article" date="2020" name="Microorganisms">
        <title>Osmotic Adaptation and Compatible Solute Biosynthesis of Phototrophic Bacteria as Revealed from Genome Analyses.</title>
        <authorList>
            <person name="Imhoff J.F."/>
            <person name="Rahn T."/>
            <person name="Kunzel S."/>
            <person name="Keller A."/>
            <person name="Neulinger S.C."/>
        </authorList>
    </citation>
    <scope>NUCLEOTIDE SEQUENCE</scope>
    <source>
        <strain evidence="10">LMG 28126</strain>
    </source>
</reference>
<protein>
    <recommendedName>
        <fullName evidence="9">TRAP C4-dicarboxylate transport system permease DctM subunit domain-containing protein</fullName>
    </recommendedName>
</protein>
<proteinExistence type="predicted"/>